<dbReference type="EMBL" id="BARU01005472">
    <property type="protein sequence ID" value="GAH36870.1"/>
    <property type="molecule type" value="Genomic_DNA"/>
</dbReference>
<organism evidence="1">
    <name type="scientific">marine sediment metagenome</name>
    <dbReference type="NCBI Taxonomy" id="412755"/>
    <lineage>
        <taxon>unclassified sequences</taxon>
        <taxon>metagenomes</taxon>
        <taxon>ecological metagenomes</taxon>
    </lineage>
</organism>
<reference evidence="1" key="1">
    <citation type="journal article" date="2014" name="Front. Microbiol.">
        <title>High frequency of phylogenetically diverse reductive dehalogenase-homologous genes in deep subseafloor sedimentary metagenomes.</title>
        <authorList>
            <person name="Kawai M."/>
            <person name="Futagami T."/>
            <person name="Toyoda A."/>
            <person name="Takaki Y."/>
            <person name="Nishi S."/>
            <person name="Hori S."/>
            <person name="Arai W."/>
            <person name="Tsubouchi T."/>
            <person name="Morono Y."/>
            <person name="Uchiyama I."/>
            <person name="Ito T."/>
            <person name="Fujiyama A."/>
            <person name="Inagaki F."/>
            <person name="Takami H."/>
        </authorList>
    </citation>
    <scope>NUCLEOTIDE SEQUENCE</scope>
    <source>
        <strain evidence="1">Expedition CK06-06</strain>
    </source>
</reference>
<name>X1FWD4_9ZZZZ</name>
<accession>X1FWD4</accession>
<gene>
    <name evidence="1" type="ORF">S03H2_10663</name>
</gene>
<dbReference type="AlphaFoldDB" id="X1FWD4"/>
<proteinExistence type="predicted"/>
<sequence length="114" mass="13344">MNTPKEPIVFNSEDSLWQMMRDGLKTWDARLHDMADERIYRLSWGKWDYGPAPGRQPSYLPQEEFVHFQNKLTGQLLRFRFRGLEFTSWAPGWCFIVLGGLVEVQEPDGSTTSF</sequence>
<comment type="caution">
    <text evidence="1">The sequence shown here is derived from an EMBL/GenBank/DDBJ whole genome shotgun (WGS) entry which is preliminary data.</text>
</comment>
<evidence type="ECO:0000313" key="1">
    <source>
        <dbReference type="EMBL" id="GAH36870.1"/>
    </source>
</evidence>
<protein>
    <submittedName>
        <fullName evidence="1">Uncharacterized protein</fullName>
    </submittedName>
</protein>